<feature type="transmembrane region" description="Helical" evidence="8">
    <location>
        <begin position="120"/>
        <end position="143"/>
    </location>
</feature>
<dbReference type="GO" id="GO:0008374">
    <property type="term" value="F:O-acyltransferase activity"/>
    <property type="evidence" value="ECO:0007669"/>
    <property type="project" value="InterPro"/>
</dbReference>
<evidence type="ECO:0000259" key="9">
    <source>
        <dbReference type="Pfam" id="PF13813"/>
    </source>
</evidence>
<evidence type="ECO:0000256" key="5">
    <source>
        <dbReference type="ARBA" id="ARBA00022989"/>
    </source>
</evidence>
<dbReference type="GO" id="GO:0006629">
    <property type="term" value="P:lipid metabolic process"/>
    <property type="evidence" value="ECO:0007669"/>
    <property type="project" value="InterPro"/>
</dbReference>
<evidence type="ECO:0000313" key="11">
    <source>
        <dbReference type="Proteomes" id="UP000518752"/>
    </source>
</evidence>
<dbReference type="InterPro" id="IPR032805">
    <property type="entry name" value="Wax_synthase_dom"/>
</dbReference>
<keyword evidence="4 8" id="KW-0812">Transmembrane</keyword>
<feature type="region of interest" description="Disordered" evidence="7">
    <location>
        <begin position="437"/>
        <end position="482"/>
    </location>
</feature>
<name>A0A8H5MEJ5_9AGAR</name>
<dbReference type="OrthoDB" id="1077582at2759"/>
<evidence type="ECO:0000256" key="4">
    <source>
        <dbReference type="ARBA" id="ARBA00022692"/>
    </source>
</evidence>
<proteinExistence type="inferred from homology"/>
<reference evidence="10 11" key="1">
    <citation type="journal article" date="2020" name="ISME J.">
        <title>Uncovering the hidden diversity of litter-decomposition mechanisms in mushroom-forming fungi.</title>
        <authorList>
            <person name="Floudas D."/>
            <person name="Bentzer J."/>
            <person name="Ahren D."/>
            <person name="Johansson T."/>
            <person name="Persson P."/>
            <person name="Tunlid A."/>
        </authorList>
    </citation>
    <scope>NUCLEOTIDE SEQUENCE [LARGE SCALE GENOMIC DNA]</scope>
    <source>
        <strain evidence="10 11">CBS 406.79</strain>
    </source>
</reference>
<dbReference type="PANTHER" id="PTHR31595">
    <property type="entry name" value="LONG-CHAIN-ALCOHOL O-FATTY-ACYLTRANSFERASE 3-RELATED"/>
    <property type="match status" value="1"/>
</dbReference>
<dbReference type="Pfam" id="PF13813">
    <property type="entry name" value="MBOAT_2"/>
    <property type="match status" value="1"/>
</dbReference>
<comment type="caution">
    <text evidence="10">The sequence shown here is derived from an EMBL/GenBank/DDBJ whole genome shotgun (WGS) entry which is preliminary data.</text>
</comment>
<feature type="transmembrane region" description="Helical" evidence="8">
    <location>
        <begin position="92"/>
        <end position="114"/>
    </location>
</feature>
<evidence type="ECO:0000256" key="1">
    <source>
        <dbReference type="ARBA" id="ARBA00004141"/>
    </source>
</evidence>
<keyword evidence="5 8" id="KW-1133">Transmembrane helix</keyword>
<dbReference type="EMBL" id="JAACJN010000013">
    <property type="protein sequence ID" value="KAF5390801.1"/>
    <property type="molecule type" value="Genomic_DNA"/>
</dbReference>
<organism evidence="10 11">
    <name type="scientific">Collybiopsis confluens</name>
    <dbReference type="NCBI Taxonomy" id="2823264"/>
    <lineage>
        <taxon>Eukaryota</taxon>
        <taxon>Fungi</taxon>
        <taxon>Dikarya</taxon>
        <taxon>Basidiomycota</taxon>
        <taxon>Agaricomycotina</taxon>
        <taxon>Agaricomycetes</taxon>
        <taxon>Agaricomycetidae</taxon>
        <taxon>Agaricales</taxon>
        <taxon>Marasmiineae</taxon>
        <taxon>Omphalotaceae</taxon>
        <taxon>Collybiopsis</taxon>
    </lineage>
</organism>
<gene>
    <name evidence="10" type="ORF">D9757_004428</name>
</gene>
<evidence type="ECO:0000313" key="10">
    <source>
        <dbReference type="EMBL" id="KAF5390801.1"/>
    </source>
</evidence>
<evidence type="ECO:0000256" key="2">
    <source>
        <dbReference type="ARBA" id="ARBA00007282"/>
    </source>
</evidence>
<dbReference type="InterPro" id="IPR044851">
    <property type="entry name" value="Wax_synthase"/>
</dbReference>
<dbReference type="Proteomes" id="UP000518752">
    <property type="component" value="Unassembled WGS sequence"/>
</dbReference>
<evidence type="ECO:0000256" key="3">
    <source>
        <dbReference type="ARBA" id="ARBA00022679"/>
    </source>
</evidence>
<comment type="subcellular location">
    <subcellularLocation>
        <location evidence="1">Membrane</location>
        <topology evidence="1">Multi-pass membrane protein</topology>
    </subcellularLocation>
</comment>
<feature type="domain" description="Wax synthase" evidence="9">
    <location>
        <begin position="317"/>
        <end position="403"/>
    </location>
</feature>
<dbReference type="PANTHER" id="PTHR31595:SF67">
    <property type="entry name" value="WAX SYNTHASE DOMAIN-CONTAINING PROTEIN"/>
    <property type="match status" value="1"/>
</dbReference>
<feature type="transmembrane region" description="Helical" evidence="8">
    <location>
        <begin position="212"/>
        <end position="233"/>
    </location>
</feature>
<accession>A0A8H5MEJ5</accession>
<comment type="similarity">
    <text evidence="2">Belongs to the wax synthase family.</text>
</comment>
<keyword evidence="3" id="KW-0808">Transferase</keyword>
<keyword evidence="6 8" id="KW-0472">Membrane</keyword>
<sequence>MDTIHSLASHLPPLSFSLGRVLNRTGLAAEQHRVLFTLKYFFLPIILFALVLGTFPQKRRISLTLVSRRKSGGGGEGVGGGYPININISHRCIYFFIFVLYFIVCSNLASLGMYRTGHVWFDHSIGTTVGSCLLNAFHVLVFVDPFKEYRHRNDKARIQAGGGGPNEEPSWLKRVYWAWCVLMSLRGIGWNYQMPHIPPRLYKKTVSRSKFIGYLLWNLLLCYIIVDLTQTILRSAPFLLNHHRRAQQEQQQRHLPVAGSVDSGSLSLSFSLRSLPFHQRAICVATWFLSGYAAISAQYYLVALVCVSSTLSEPEDWPPPFGSLTCAWSVRNFWGKTWHSFIRRFCMSPGTNLVEILRIPPKSLLAGIVKLYTTFLISALLHSLGDYTIAPELYGYSFRFFILQPVAITIEEVVMMAVRRLYGRSVPIPIPIQMEAGDGGGDNGNGLVVVEDSNSEGSRSPGCLSESAESESESSAPPSTTRFSSSLLLIQPSPWLKTLGRVIGYMWVIWWLTETAPFLLDPAMMVGFDRHRIFPYSPLSGVAAWVYPGAVAV</sequence>
<protein>
    <recommendedName>
        <fullName evidence="9">Wax synthase domain-containing protein</fullName>
    </recommendedName>
</protein>
<evidence type="ECO:0000256" key="7">
    <source>
        <dbReference type="SAM" id="MobiDB-lite"/>
    </source>
</evidence>
<evidence type="ECO:0000256" key="6">
    <source>
        <dbReference type="ARBA" id="ARBA00023136"/>
    </source>
</evidence>
<dbReference type="GO" id="GO:0016020">
    <property type="term" value="C:membrane"/>
    <property type="evidence" value="ECO:0007669"/>
    <property type="project" value="UniProtKB-SubCell"/>
</dbReference>
<keyword evidence="11" id="KW-1185">Reference proteome</keyword>
<feature type="transmembrane region" description="Helical" evidence="8">
    <location>
        <begin position="34"/>
        <end position="55"/>
    </location>
</feature>
<evidence type="ECO:0000256" key="8">
    <source>
        <dbReference type="SAM" id="Phobius"/>
    </source>
</evidence>
<dbReference type="AlphaFoldDB" id="A0A8H5MEJ5"/>